<feature type="compositionally biased region" description="Polar residues" evidence="1">
    <location>
        <begin position="167"/>
        <end position="181"/>
    </location>
</feature>
<evidence type="ECO:0000256" key="2">
    <source>
        <dbReference type="SAM" id="Phobius"/>
    </source>
</evidence>
<sequence length="568" mass="58194">MSPQQTWDELLTQIIEDPDAASWRDFRRAFSLFYGVAQNARLSLRTLEKKARKIDPDAPAWRTWGDHTKRPSEGTAEVKPPRWRDVEVLARVWAEHFFPPAQREEHAGALVRRWADAYWACGGDPGPHYPRPAAAPRTGIGAAADSSVGPAAGTDTGTGDAVGTGVSSATGVPADTTTGTSALADGTSSQELSASAESAVPEAGLPVAGVTGTSAPEAGGPLEGAGSSASGVTAEPDLPEEAVTDPPALTDTSTDEEVLSSSAVFSSEEASSSGLPTVGFTATSTTSGGASGVGKTSPVQTVPGNVNTGELTPVKLVPDNVQHPIYRRPRVLLLAGTVAVVLGVIATLVFFNNRGGDHNDMAGGAPPSTSVSSPAAPTSSASVKATKPSEAGLQPPAATGSGGDGTSSALSGGATGGADGGTNADGGTDTDTPDSNTTPETKPTRDDVPNTTGSNSGGTSTPRPQTFVDAAIEWSNDEETSTTDPKDPSAIVKVYPSYKLEYEGGHSAQYYRTAGIRVKCQATGGRVIKTGPEYKGPGGRAGIWYLMDTQQWVPAVYVDTERDSLPTC</sequence>
<reference evidence="3 4" key="1">
    <citation type="submission" date="2020-06" db="EMBL/GenBank/DDBJ databases">
        <title>Genome mining for natural products.</title>
        <authorList>
            <person name="Zhang B."/>
            <person name="Shi J."/>
            <person name="Ge H."/>
        </authorList>
    </citation>
    <scope>NUCLEOTIDE SEQUENCE [LARGE SCALE GENOMIC DNA]</scope>
    <source>
        <strain evidence="3 4">NA06532</strain>
    </source>
</reference>
<feature type="compositionally biased region" description="Low complexity" evidence="1">
    <location>
        <begin position="131"/>
        <end position="166"/>
    </location>
</feature>
<dbReference type="AlphaFoldDB" id="A0A7H8MG91"/>
<proteinExistence type="predicted"/>
<protein>
    <submittedName>
        <fullName evidence="3">Uncharacterized protein</fullName>
    </submittedName>
</protein>
<feature type="region of interest" description="Disordered" evidence="1">
    <location>
        <begin position="58"/>
        <end position="79"/>
    </location>
</feature>
<evidence type="ECO:0000313" key="3">
    <source>
        <dbReference type="EMBL" id="QKW41071.1"/>
    </source>
</evidence>
<feature type="compositionally biased region" description="Gly residues" evidence="1">
    <location>
        <begin position="413"/>
        <end position="424"/>
    </location>
</feature>
<keyword evidence="2" id="KW-0472">Membrane</keyword>
<gene>
    <name evidence="3" type="ORF">HUT09_00065</name>
</gene>
<feature type="compositionally biased region" description="Low complexity" evidence="1">
    <location>
        <begin position="214"/>
        <end position="231"/>
    </location>
</feature>
<dbReference type="RefSeq" id="WP_176142913.1">
    <property type="nucleotide sequence ID" value="NZ_CP054926.1"/>
</dbReference>
<feature type="compositionally biased region" description="Polar residues" evidence="1">
    <location>
        <begin position="298"/>
        <end position="310"/>
    </location>
</feature>
<feature type="region of interest" description="Disordered" evidence="1">
    <location>
        <begin position="130"/>
        <end position="312"/>
    </location>
</feature>
<feature type="compositionally biased region" description="Low complexity" evidence="1">
    <location>
        <begin position="425"/>
        <end position="439"/>
    </location>
</feature>
<evidence type="ECO:0000313" key="4">
    <source>
        <dbReference type="Proteomes" id="UP000509345"/>
    </source>
</evidence>
<keyword evidence="2" id="KW-0812">Transmembrane</keyword>
<feature type="region of interest" description="Disordered" evidence="1">
    <location>
        <begin position="360"/>
        <end position="464"/>
    </location>
</feature>
<feature type="compositionally biased region" description="Low complexity" evidence="1">
    <location>
        <begin position="365"/>
        <end position="383"/>
    </location>
</feature>
<feature type="transmembrane region" description="Helical" evidence="2">
    <location>
        <begin position="331"/>
        <end position="351"/>
    </location>
</feature>
<feature type="compositionally biased region" description="Low complexity" evidence="1">
    <location>
        <begin position="188"/>
        <end position="199"/>
    </location>
</feature>
<dbReference type="GeneID" id="87629581"/>
<dbReference type="Proteomes" id="UP000509345">
    <property type="component" value="Chromosome"/>
</dbReference>
<feature type="compositionally biased region" description="Low complexity" evidence="1">
    <location>
        <begin position="450"/>
        <end position="461"/>
    </location>
</feature>
<evidence type="ECO:0000256" key="1">
    <source>
        <dbReference type="SAM" id="MobiDB-lite"/>
    </source>
</evidence>
<organism evidence="3 4">
    <name type="scientific">Streptomyces microflavus</name>
    <name type="common">Streptomyces lipmanii</name>
    <dbReference type="NCBI Taxonomy" id="1919"/>
    <lineage>
        <taxon>Bacteria</taxon>
        <taxon>Bacillati</taxon>
        <taxon>Actinomycetota</taxon>
        <taxon>Actinomycetes</taxon>
        <taxon>Kitasatosporales</taxon>
        <taxon>Streptomycetaceae</taxon>
        <taxon>Streptomyces</taxon>
    </lineage>
</organism>
<name>A0A7H8MG91_STRMI</name>
<keyword evidence="2" id="KW-1133">Transmembrane helix</keyword>
<dbReference type="EMBL" id="CP054926">
    <property type="protein sequence ID" value="QKW41071.1"/>
    <property type="molecule type" value="Genomic_DNA"/>
</dbReference>
<accession>A0A7H8MG91</accession>
<feature type="compositionally biased region" description="Low complexity" evidence="1">
    <location>
        <begin position="259"/>
        <end position="297"/>
    </location>
</feature>